<proteinExistence type="predicted"/>
<reference evidence="1 2" key="1">
    <citation type="journal article" date="2011" name="Cell">
        <title>Insight into structure and assembly of the nuclear pore complex by utilizing the genome of a eukaryotic thermophile.</title>
        <authorList>
            <person name="Amlacher S."/>
            <person name="Sarges P."/>
            <person name="Flemming D."/>
            <person name="van Noort V."/>
            <person name="Kunze R."/>
            <person name="Devos D.P."/>
            <person name="Arumugam M."/>
            <person name="Bork P."/>
            <person name="Hurt E."/>
        </authorList>
    </citation>
    <scope>NUCLEOTIDE SEQUENCE [LARGE SCALE GENOMIC DNA]</scope>
    <source>
        <strain evidence="2">DSM 1495 / CBS 144.50 / IMI 039719</strain>
    </source>
</reference>
<dbReference type="AlphaFoldDB" id="G0S3U8"/>
<sequence length="93" mass="10019">MGFPTFLSRVPSRLLSDVLDGAQQLYSNGDEGVELLDLLAGLLKSGKNPRSRGPISARVLGGRDVASRSAQVNHSWLIYSYSASSDWLDPGLD</sequence>
<gene>
    <name evidence="1" type="ORF">CTHT_0038950</name>
</gene>
<dbReference type="EMBL" id="GL988041">
    <property type="protein sequence ID" value="EGS22010.1"/>
    <property type="molecule type" value="Genomic_DNA"/>
</dbReference>
<dbReference type="GeneID" id="18257933"/>
<dbReference type="RefSeq" id="XP_006694306.1">
    <property type="nucleotide sequence ID" value="XM_006694243.1"/>
</dbReference>
<accession>G0S3U8</accession>
<evidence type="ECO:0000313" key="2">
    <source>
        <dbReference type="Proteomes" id="UP000008066"/>
    </source>
</evidence>
<dbReference type="KEGG" id="cthr:CTHT_0038950"/>
<protein>
    <submittedName>
        <fullName evidence="1">Uncharacterized protein</fullName>
    </submittedName>
</protein>
<name>G0S3U8_CHATD</name>
<organism evidence="2">
    <name type="scientific">Chaetomium thermophilum (strain DSM 1495 / CBS 144.50 / IMI 039719)</name>
    <name type="common">Thermochaetoides thermophila</name>
    <dbReference type="NCBI Taxonomy" id="759272"/>
    <lineage>
        <taxon>Eukaryota</taxon>
        <taxon>Fungi</taxon>
        <taxon>Dikarya</taxon>
        <taxon>Ascomycota</taxon>
        <taxon>Pezizomycotina</taxon>
        <taxon>Sordariomycetes</taxon>
        <taxon>Sordariomycetidae</taxon>
        <taxon>Sordariales</taxon>
        <taxon>Chaetomiaceae</taxon>
        <taxon>Thermochaetoides</taxon>
    </lineage>
</organism>
<keyword evidence="2" id="KW-1185">Reference proteome</keyword>
<dbReference type="HOGENOM" id="CLU_2399468_0_0_1"/>
<dbReference type="Proteomes" id="UP000008066">
    <property type="component" value="Unassembled WGS sequence"/>
</dbReference>
<evidence type="ECO:0000313" key="1">
    <source>
        <dbReference type="EMBL" id="EGS22010.1"/>
    </source>
</evidence>